<accession>A0A0G4F2Z4</accession>
<evidence type="ECO:0000313" key="1">
    <source>
        <dbReference type="EMBL" id="CEM06413.1"/>
    </source>
</evidence>
<sequence length="199" mass="22151">MALPHSSHPAHRSTSHIAHHAPDIHIQWPIVSMGDRAVGLLDGRDVYADGHGGYAVKVEGEMRPLPPSANDKIIMFADVLSHGATLQPQTANGSTSEGNGHEGFMLYPSGAYHKVVQEGTGRVPTLNDRIKHDQSTWRDGFEGQDKAYAERGEEWRVSDRSGWLREAWLSMREGEVRQIILPYDSYGTYNQLRLISIIV</sequence>
<dbReference type="EMBL" id="CDMY01000366">
    <property type="protein sequence ID" value="CEM06413.1"/>
    <property type="molecule type" value="Genomic_DNA"/>
</dbReference>
<dbReference type="PhylomeDB" id="A0A0G4F2Z4"/>
<organism evidence="1 2">
    <name type="scientific">Vitrella brassicaformis (strain CCMP3155)</name>
    <dbReference type="NCBI Taxonomy" id="1169540"/>
    <lineage>
        <taxon>Eukaryota</taxon>
        <taxon>Sar</taxon>
        <taxon>Alveolata</taxon>
        <taxon>Colpodellida</taxon>
        <taxon>Vitrellaceae</taxon>
        <taxon>Vitrella</taxon>
    </lineage>
</organism>
<dbReference type="AlphaFoldDB" id="A0A0G4F2Z4"/>
<dbReference type="InParanoid" id="A0A0G4F2Z4"/>
<dbReference type="OrthoDB" id="77911at2759"/>
<dbReference type="VEuPathDB" id="CryptoDB:Vbra_5624"/>
<protein>
    <submittedName>
        <fullName evidence="1">Uncharacterized protein</fullName>
    </submittedName>
</protein>
<name>A0A0G4F2Z4_VITBC</name>
<evidence type="ECO:0000313" key="2">
    <source>
        <dbReference type="Proteomes" id="UP000041254"/>
    </source>
</evidence>
<keyword evidence="2" id="KW-1185">Reference proteome</keyword>
<dbReference type="Proteomes" id="UP000041254">
    <property type="component" value="Unassembled WGS sequence"/>
</dbReference>
<proteinExistence type="predicted"/>
<reference evidence="1 2" key="1">
    <citation type="submission" date="2014-11" db="EMBL/GenBank/DDBJ databases">
        <authorList>
            <person name="Zhu J."/>
            <person name="Qi W."/>
            <person name="Song R."/>
        </authorList>
    </citation>
    <scope>NUCLEOTIDE SEQUENCE [LARGE SCALE GENOMIC DNA]</scope>
</reference>
<gene>
    <name evidence="1" type="ORF">Vbra_5624</name>
</gene>